<evidence type="ECO:0000256" key="7">
    <source>
        <dbReference type="SAM" id="Phobius"/>
    </source>
</evidence>
<dbReference type="Proteomes" id="UP000321389">
    <property type="component" value="Chromosome"/>
</dbReference>
<proteinExistence type="inferred from homology"/>
<evidence type="ECO:0000313" key="8">
    <source>
        <dbReference type="EMBL" id="QDZ03466.1"/>
    </source>
</evidence>
<feature type="transmembrane region" description="Helical" evidence="7">
    <location>
        <begin position="155"/>
        <end position="174"/>
    </location>
</feature>
<feature type="transmembrane region" description="Helical" evidence="7">
    <location>
        <begin position="48"/>
        <end position="67"/>
    </location>
</feature>
<dbReference type="PANTHER" id="PTHR33452">
    <property type="entry name" value="OXIDOREDUCTASE CATD-RELATED"/>
    <property type="match status" value="1"/>
</dbReference>
<sequence length="184" mass="20341">MGRLVRLHDGVFSGLERALSGWFTGFAARFALASVLLLYYLNSAWGKFGEGVFGFLSPSSGAYVSILPKVMEANGYDESALAWYYDVIVYLGTWTEIVLPILIVVGLFTRLAALGMIFFVIVQSYVDIAGHGIDARSIGSMFDRFPDAVIWDQRLLWVFVLVVIVVQGAGRLSLDHLLARARQP</sequence>
<evidence type="ECO:0000256" key="5">
    <source>
        <dbReference type="ARBA" id="ARBA00022989"/>
    </source>
</evidence>
<accession>A0A5B8L5Z2</accession>
<dbReference type="OrthoDB" id="121744at2"/>
<protein>
    <submittedName>
        <fullName evidence="8">DoxX family protein</fullName>
    </submittedName>
</protein>
<keyword evidence="5 7" id="KW-1133">Transmembrane helix</keyword>
<comment type="subcellular location">
    <subcellularLocation>
        <location evidence="1">Cell membrane</location>
        <topology evidence="1">Multi-pass membrane protein</topology>
    </subcellularLocation>
</comment>
<evidence type="ECO:0000256" key="2">
    <source>
        <dbReference type="ARBA" id="ARBA00006679"/>
    </source>
</evidence>
<comment type="similarity">
    <text evidence="2">Belongs to the DoxX family.</text>
</comment>
<dbReference type="EMBL" id="CP042301">
    <property type="protein sequence ID" value="QDZ03466.1"/>
    <property type="molecule type" value="Genomic_DNA"/>
</dbReference>
<name>A0A5B8L5Z2_9HYPH</name>
<gene>
    <name evidence="8" type="ORF">FQ775_21755</name>
</gene>
<evidence type="ECO:0000256" key="3">
    <source>
        <dbReference type="ARBA" id="ARBA00022475"/>
    </source>
</evidence>
<evidence type="ECO:0000256" key="1">
    <source>
        <dbReference type="ARBA" id="ARBA00004651"/>
    </source>
</evidence>
<reference evidence="8" key="1">
    <citation type="submission" date="2020-04" db="EMBL/GenBank/DDBJ databases">
        <title>Nitratireductor sp. nov. isolated from mangrove soil.</title>
        <authorList>
            <person name="Ye Y."/>
        </authorList>
    </citation>
    <scope>NUCLEOTIDE SEQUENCE</scope>
    <source>
        <strain evidence="8">SY7</strain>
    </source>
</reference>
<dbReference type="InterPro" id="IPR032808">
    <property type="entry name" value="DoxX"/>
</dbReference>
<evidence type="ECO:0000256" key="4">
    <source>
        <dbReference type="ARBA" id="ARBA00022692"/>
    </source>
</evidence>
<dbReference type="AlphaFoldDB" id="A0A5B8L5Z2"/>
<organism evidence="8 9">
    <name type="scientific">Nitratireductor mangrovi</name>
    <dbReference type="NCBI Taxonomy" id="2599600"/>
    <lineage>
        <taxon>Bacteria</taxon>
        <taxon>Pseudomonadati</taxon>
        <taxon>Pseudomonadota</taxon>
        <taxon>Alphaproteobacteria</taxon>
        <taxon>Hyphomicrobiales</taxon>
        <taxon>Phyllobacteriaceae</taxon>
        <taxon>Nitratireductor</taxon>
    </lineage>
</organism>
<evidence type="ECO:0000313" key="9">
    <source>
        <dbReference type="Proteomes" id="UP000321389"/>
    </source>
</evidence>
<dbReference type="GO" id="GO:0005886">
    <property type="term" value="C:plasma membrane"/>
    <property type="evidence" value="ECO:0007669"/>
    <property type="project" value="UniProtKB-SubCell"/>
</dbReference>
<feature type="transmembrane region" description="Helical" evidence="7">
    <location>
        <begin position="115"/>
        <end position="135"/>
    </location>
</feature>
<dbReference type="InterPro" id="IPR051907">
    <property type="entry name" value="DoxX-like_oxidoreductase"/>
</dbReference>
<keyword evidence="6 7" id="KW-0472">Membrane</keyword>
<feature type="transmembrane region" description="Helical" evidence="7">
    <location>
        <begin position="20"/>
        <end position="41"/>
    </location>
</feature>
<dbReference type="PANTHER" id="PTHR33452:SF1">
    <property type="entry name" value="INNER MEMBRANE PROTEIN YPHA-RELATED"/>
    <property type="match status" value="1"/>
</dbReference>
<keyword evidence="3" id="KW-1003">Cell membrane</keyword>
<keyword evidence="9" id="KW-1185">Reference proteome</keyword>
<dbReference type="Pfam" id="PF07681">
    <property type="entry name" value="DoxX"/>
    <property type="match status" value="1"/>
</dbReference>
<evidence type="ECO:0000256" key="6">
    <source>
        <dbReference type="ARBA" id="ARBA00023136"/>
    </source>
</evidence>
<dbReference type="KEGG" id="niy:FQ775_21755"/>
<keyword evidence="4 7" id="KW-0812">Transmembrane</keyword>
<feature type="transmembrane region" description="Helical" evidence="7">
    <location>
        <begin position="87"/>
        <end position="108"/>
    </location>
</feature>